<dbReference type="EMBL" id="PQFF01000108">
    <property type="protein sequence ID" value="RHZ81924.1"/>
    <property type="molecule type" value="Genomic_DNA"/>
</dbReference>
<dbReference type="Proteomes" id="UP000266861">
    <property type="component" value="Unassembled WGS sequence"/>
</dbReference>
<dbReference type="OrthoDB" id="2310771at2759"/>
<gene>
    <name evidence="1" type="ORF">Glove_116g38</name>
</gene>
<proteinExistence type="predicted"/>
<comment type="caution">
    <text evidence="1">The sequence shown here is derived from an EMBL/GenBank/DDBJ whole genome shotgun (WGS) entry which is preliminary data.</text>
</comment>
<name>A0A397J9Q3_9GLOM</name>
<organism evidence="1 2">
    <name type="scientific">Diversispora epigaea</name>
    <dbReference type="NCBI Taxonomy" id="1348612"/>
    <lineage>
        <taxon>Eukaryota</taxon>
        <taxon>Fungi</taxon>
        <taxon>Fungi incertae sedis</taxon>
        <taxon>Mucoromycota</taxon>
        <taxon>Glomeromycotina</taxon>
        <taxon>Glomeromycetes</taxon>
        <taxon>Diversisporales</taxon>
        <taxon>Diversisporaceae</taxon>
        <taxon>Diversispora</taxon>
    </lineage>
</organism>
<evidence type="ECO:0000313" key="1">
    <source>
        <dbReference type="EMBL" id="RHZ81924.1"/>
    </source>
</evidence>
<dbReference type="AlphaFoldDB" id="A0A397J9Q3"/>
<reference evidence="1 2" key="1">
    <citation type="submission" date="2018-08" db="EMBL/GenBank/DDBJ databases">
        <title>Genome and evolution of the arbuscular mycorrhizal fungus Diversispora epigaea (formerly Glomus versiforme) and its bacterial endosymbionts.</title>
        <authorList>
            <person name="Sun X."/>
            <person name="Fei Z."/>
            <person name="Harrison M."/>
        </authorList>
    </citation>
    <scope>NUCLEOTIDE SEQUENCE [LARGE SCALE GENOMIC DNA]</scope>
    <source>
        <strain evidence="1 2">IT104</strain>
    </source>
</reference>
<sequence length="130" mass="15296">MVNAFQRRTWCPHCAGMPFQNKYSIYDTCKFAKSRGGQCLSDNYINCNVSLKWKCIKRHEWTANFHNIKNGTYCSKYKREELCREIVSKYLGSPSENRWPDFLKTPEHTMTMALQLRCKGSNMKVSRILP</sequence>
<accession>A0A397J9Q3</accession>
<evidence type="ECO:0000313" key="2">
    <source>
        <dbReference type="Proteomes" id="UP000266861"/>
    </source>
</evidence>
<protein>
    <submittedName>
        <fullName evidence="1">Uncharacterized protein</fullName>
    </submittedName>
</protein>
<keyword evidence="2" id="KW-1185">Reference proteome</keyword>